<dbReference type="InterPro" id="IPR002734">
    <property type="entry name" value="RibDG_C"/>
</dbReference>
<keyword evidence="2" id="KW-0521">NADP</keyword>
<dbReference type="EMBL" id="JBFSHR010000004">
    <property type="protein sequence ID" value="MEX6428582.1"/>
    <property type="molecule type" value="Genomic_DNA"/>
</dbReference>
<evidence type="ECO:0000256" key="2">
    <source>
        <dbReference type="ARBA" id="ARBA00022857"/>
    </source>
</evidence>
<dbReference type="SUPFAM" id="SSF53597">
    <property type="entry name" value="Dihydrofolate reductase-like"/>
    <property type="match status" value="1"/>
</dbReference>
<dbReference type="RefSeq" id="WP_298383047.1">
    <property type="nucleotide sequence ID" value="NZ_JBFSHR010000004.1"/>
</dbReference>
<evidence type="ECO:0000313" key="6">
    <source>
        <dbReference type="Proteomes" id="UP001560267"/>
    </source>
</evidence>
<reference evidence="5 6" key="1">
    <citation type="submission" date="2024-07" db="EMBL/GenBank/DDBJ databases">
        <title>Draft Genome Sequence of Ferrimicrobium acidiphilum Strain YE2023, Isolated from a Pulp of Bioleach Reactor.</title>
        <authorList>
            <person name="Elkina Y.A."/>
            <person name="Bulaeva A.G."/>
            <person name="Beletsky A.V."/>
            <person name="Mardanov A.V."/>
        </authorList>
    </citation>
    <scope>NUCLEOTIDE SEQUENCE [LARGE SCALE GENOMIC DNA]</scope>
    <source>
        <strain evidence="5 6">YE2023</strain>
    </source>
</reference>
<dbReference type="Gene3D" id="3.40.430.10">
    <property type="entry name" value="Dihydrofolate Reductase, subunit A"/>
    <property type="match status" value="2"/>
</dbReference>
<feature type="domain" description="Bacterial bifunctional deaminase-reductase C-terminal" evidence="4">
    <location>
        <begin position="25"/>
        <end position="204"/>
    </location>
</feature>
<gene>
    <name evidence="5" type="ORF">AB6A68_01840</name>
</gene>
<dbReference type="PANTHER" id="PTHR38011:SF7">
    <property type="entry name" value="2,5-DIAMINO-6-RIBOSYLAMINO-4(3H)-PYRIMIDINONE 5'-PHOSPHATE REDUCTASE"/>
    <property type="match status" value="1"/>
</dbReference>
<comment type="caution">
    <text evidence="5">The sequence shown here is derived from an EMBL/GenBank/DDBJ whole genome shotgun (WGS) entry which is preliminary data.</text>
</comment>
<dbReference type="InterPro" id="IPR024072">
    <property type="entry name" value="DHFR-like_dom_sf"/>
</dbReference>
<evidence type="ECO:0000256" key="1">
    <source>
        <dbReference type="ARBA" id="ARBA00005104"/>
    </source>
</evidence>
<sequence>MTAASHGTDDYLQLLGTYPPTGSQTLRINMVVSLDGKIDVDGRSKGLSTNLDRQIFHFLRATAQVILVGAGTARAENYQTPKLTDELVELRHHLGITHPLRIVVASREANPVASSTEIPNGTIEYLQIPSTIDNPGLSALLGVDNSQPGGVLCEGGPTLLGDLLTRDLVDEFCLTIRHLIAGASSELLVTREFATPIDFELAGHITSAQATFLRLVKRR</sequence>
<evidence type="ECO:0000313" key="5">
    <source>
        <dbReference type="EMBL" id="MEX6428582.1"/>
    </source>
</evidence>
<proteinExistence type="predicted"/>
<organism evidence="5 6">
    <name type="scientific">Ferrimicrobium acidiphilum</name>
    <dbReference type="NCBI Taxonomy" id="121039"/>
    <lineage>
        <taxon>Bacteria</taxon>
        <taxon>Bacillati</taxon>
        <taxon>Actinomycetota</taxon>
        <taxon>Acidimicrobiia</taxon>
        <taxon>Acidimicrobiales</taxon>
        <taxon>Acidimicrobiaceae</taxon>
        <taxon>Ferrimicrobium</taxon>
    </lineage>
</organism>
<name>A0ABV3XZ45_9ACTN</name>
<evidence type="ECO:0000256" key="3">
    <source>
        <dbReference type="ARBA" id="ARBA00023002"/>
    </source>
</evidence>
<comment type="pathway">
    <text evidence="1">Cofactor biosynthesis; riboflavin biosynthesis.</text>
</comment>
<dbReference type="Pfam" id="PF01872">
    <property type="entry name" value="RibD_C"/>
    <property type="match status" value="1"/>
</dbReference>
<accession>A0ABV3XZ45</accession>
<dbReference type="PANTHER" id="PTHR38011">
    <property type="entry name" value="DIHYDROFOLATE REDUCTASE FAMILY PROTEIN (AFU_ORTHOLOGUE AFUA_8G06820)"/>
    <property type="match status" value="1"/>
</dbReference>
<evidence type="ECO:0000259" key="4">
    <source>
        <dbReference type="Pfam" id="PF01872"/>
    </source>
</evidence>
<protein>
    <submittedName>
        <fullName evidence="5">Dihydrofolate reductase family protein</fullName>
    </submittedName>
</protein>
<dbReference type="InterPro" id="IPR050765">
    <property type="entry name" value="Riboflavin_Biosynth_HTPR"/>
</dbReference>
<dbReference type="Proteomes" id="UP001560267">
    <property type="component" value="Unassembled WGS sequence"/>
</dbReference>
<keyword evidence="6" id="KW-1185">Reference proteome</keyword>
<keyword evidence="3" id="KW-0560">Oxidoreductase</keyword>